<reference evidence="1" key="1">
    <citation type="journal article" date="2020" name="mSystems">
        <title>Genome- and Community-Level Interaction Insights into Carbon Utilization and Element Cycling Functions of Hydrothermarchaeota in Hydrothermal Sediment.</title>
        <authorList>
            <person name="Zhou Z."/>
            <person name="Liu Y."/>
            <person name="Xu W."/>
            <person name="Pan J."/>
            <person name="Luo Z.H."/>
            <person name="Li M."/>
        </authorList>
    </citation>
    <scope>NUCLEOTIDE SEQUENCE [LARGE SCALE GENOMIC DNA]</scope>
    <source>
        <strain evidence="1">SpSt-732</strain>
    </source>
</reference>
<dbReference type="InterPro" id="IPR029035">
    <property type="entry name" value="DHS-like_NAD/FAD-binding_dom"/>
</dbReference>
<dbReference type="SUPFAM" id="SSF52467">
    <property type="entry name" value="DHS-like NAD/FAD-binding domain"/>
    <property type="match status" value="1"/>
</dbReference>
<dbReference type="EMBL" id="DTFF01000041">
    <property type="protein sequence ID" value="HGI87663.1"/>
    <property type="molecule type" value="Genomic_DNA"/>
</dbReference>
<evidence type="ECO:0008006" key="2">
    <source>
        <dbReference type="Google" id="ProtNLM"/>
    </source>
</evidence>
<accession>A0A7C4FFN0</accession>
<dbReference type="GO" id="GO:0019385">
    <property type="term" value="P:methanogenesis, from acetate"/>
    <property type="evidence" value="ECO:0007669"/>
    <property type="project" value="InterPro"/>
</dbReference>
<gene>
    <name evidence="1" type="ORF">ENV14_04645</name>
</gene>
<sequence>MTLEYWLYGDIPPGPIRASVLTDIKTLPDIFKRFKNRLFAIGSQITKLSELTSPDLIDRVVSIALSLGAWISTSSPAIVKALDARGVKSYEIAFPLELARKISKKSAELVILIGYPYAYEWLILNYLKHYTPNVKTLTLEPYAQPNATWTLASLPLSLWYKNMCSLEEMLKKGVQTL</sequence>
<protein>
    <recommendedName>
        <fullName evidence="2">CO dehydrogenase/acetyl-CoA synthase complex subunit epsilon</fullName>
    </recommendedName>
</protein>
<organism evidence="1">
    <name type="scientific">Ignisphaera aggregans</name>
    <dbReference type="NCBI Taxonomy" id="334771"/>
    <lineage>
        <taxon>Archaea</taxon>
        <taxon>Thermoproteota</taxon>
        <taxon>Thermoprotei</taxon>
        <taxon>Desulfurococcales</taxon>
        <taxon>Desulfurococcaceae</taxon>
        <taxon>Ignisphaera</taxon>
    </lineage>
</organism>
<dbReference type="Gene3D" id="3.40.50.1220">
    <property type="entry name" value="TPP-binding domain"/>
    <property type="match status" value="1"/>
</dbReference>
<dbReference type="AlphaFoldDB" id="A0A7C4FFN0"/>
<comment type="caution">
    <text evidence="1">The sequence shown here is derived from an EMBL/GenBank/DDBJ whole genome shotgun (WGS) entry which is preliminary data.</text>
</comment>
<name>A0A7C4FFN0_9CREN</name>
<dbReference type="InterPro" id="IPR003704">
    <property type="entry name" value="CdhB"/>
</dbReference>
<dbReference type="Pfam" id="PF02552">
    <property type="entry name" value="CO_dh"/>
    <property type="match status" value="1"/>
</dbReference>
<evidence type="ECO:0000313" key="1">
    <source>
        <dbReference type="EMBL" id="HGI87663.1"/>
    </source>
</evidence>
<proteinExistence type="predicted"/>